<dbReference type="Pfam" id="PF03775">
    <property type="entry name" value="MinC_C"/>
    <property type="match status" value="1"/>
</dbReference>
<evidence type="ECO:0000259" key="8">
    <source>
        <dbReference type="Pfam" id="PF05209"/>
    </source>
</evidence>
<sequence length="232" mass="25480">MSHSPIDFKGSNFTFLVLYLYDSDHAIIRKAIQKKVDNAPTFLRHAPIIVNVSMLSSKVNWNHIQHAILETGLSIVGVSGCRDEKLKQVIMNSGLAILNEGAIDNSYSNIYISKSIPDQIKGKSKTRLISSPVRSGQQIYAKNTDLVIINSVSEGAELIADGNIHVYGSMRGRALAGVDGDESCQIFCTHLLAELLSIAGQYWMMEQIPSNCLGKTSRLYLESGVLTLQNLI</sequence>
<gene>
    <name evidence="6 9" type="primary">minC</name>
    <name evidence="9" type="ORF">ERCICURV3402_328</name>
</gene>
<dbReference type="Gene3D" id="3.30.70.260">
    <property type="match status" value="1"/>
</dbReference>
<evidence type="ECO:0000313" key="9">
    <source>
        <dbReference type="EMBL" id="VFP81995.1"/>
    </source>
</evidence>
<dbReference type="InterPro" id="IPR036145">
    <property type="entry name" value="MinC_C_sf"/>
</dbReference>
<dbReference type="Pfam" id="PF05209">
    <property type="entry name" value="MinC_N"/>
    <property type="match status" value="1"/>
</dbReference>
<dbReference type="EMBL" id="LR217713">
    <property type="protein sequence ID" value="VFP81995.1"/>
    <property type="molecule type" value="Genomic_DNA"/>
</dbReference>
<keyword evidence="2 6" id="KW-0132">Cell division</keyword>
<protein>
    <recommendedName>
        <fullName evidence="6">Probable septum site-determining protein MinC</fullName>
    </recommendedName>
</protein>
<dbReference type="GeneID" id="66304606"/>
<dbReference type="PANTHER" id="PTHR34108:SF1">
    <property type="entry name" value="SEPTUM SITE-DETERMINING PROTEIN MINC"/>
    <property type="match status" value="1"/>
</dbReference>
<dbReference type="Proteomes" id="UP000294441">
    <property type="component" value="Chromosome 1"/>
</dbReference>
<organism evidence="9 10">
    <name type="scientific">Candidatus Erwinia haradaeae</name>
    <dbReference type="NCBI Taxonomy" id="1922217"/>
    <lineage>
        <taxon>Bacteria</taxon>
        <taxon>Pseudomonadati</taxon>
        <taxon>Pseudomonadota</taxon>
        <taxon>Gammaproteobacteria</taxon>
        <taxon>Enterobacterales</taxon>
        <taxon>Erwiniaceae</taxon>
        <taxon>Erwinia</taxon>
    </lineage>
</organism>
<dbReference type="OrthoDB" id="9794530at2"/>
<dbReference type="InterPro" id="IPR005526">
    <property type="entry name" value="Septum_form_inhib_MinC_C"/>
</dbReference>
<dbReference type="GO" id="GO:0051302">
    <property type="term" value="P:regulation of cell division"/>
    <property type="evidence" value="ECO:0007669"/>
    <property type="project" value="InterPro"/>
</dbReference>
<evidence type="ECO:0000256" key="1">
    <source>
        <dbReference type="ARBA" id="ARBA00006291"/>
    </source>
</evidence>
<comment type="similarity">
    <text evidence="1 6">Belongs to the MinC family.</text>
</comment>
<dbReference type="HAMAP" id="MF_00267">
    <property type="entry name" value="MinC"/>
    <property type="match status" value="1"/>
</dbReference>
<dbReference type="GO" id="GO:0000917">
    <property type="term" value="P:division septum assembly"/>
    <property type="evidence" value="ECO:0007669"/>
    <property type="project" value="UniProtKB-KW"/>
</dbReference>
<evidence type="ECO:0000256" key="5">
    <source>
        <dbReference type="ARBA" id="ARBA00025606"/>
    </source>
</evidence>
<dbReference type="NCBIfam" id="TIGR01222">
    <property type="entry name" value="minC"/>
    <property type="match status" value="1"/>
</dbReference>
<evidence type="ECO:0000256" key="2">
    <source>
        <dbReference type="ARBA" id="ARBA00022618"/>
    </source>
</evidence>
<evidence type="ECO:0000256" key="6">
    <source>
        <dbReference type="HAMAP-Rule" id="MF_00267"/>
    </source>
</evidence>
<feature type="domain" description="Septum formation inhibitor MinC N-terminal" evidence="8">
    <location>
        <begin position="6"/>
        <end position="74"/>
    </location>
</feature>
<keyword evidence="4 6" id="KW-0131">Cell cycle</keyword>
<dbReference type="InterPro" id="IPR007874">
    <property type="entry name" value="MinC_N"/>
</dbReference>
<proteinExistence type="inferred from homology"/>
<dbReference type="Gene3D" id="2.160.20.70">
    <property type="match status" value="1"/>
</dbReference>
<keyword evidence="3 6" id="KW-0717">Septation</keyword>
<feature type="domain" description="Septum formation inhibitor MinC C-terminal" evidence="7">
    <location>
        <begin position="129"/>
        <end position="226"/>
    </location>
</feature>
<name>A0A451D8A1_9GAMM</name>
<dbReference type="GO" id="GO:0000902">
    <property type="term" value="P:cell morphogenesis"/>
    <property type="evidence" value="ECO:0007669"/>
    <property type="project" value="InterPro"/>
</dbReference>
<reference evidence="9 10" key="1">
    <citation type="submission" date="2019-02" db="EMBL/GenBank/DDBJ databases">
        <authorList>
            <person name="Manzano-Marin A."/>
            <person name="Manzano-Marin A."/>
        </authorList>
    </citation>
    <scope>NUCLEOTIDE SEQUENCE [LARGE SCALE GENOMIC DNA]</scope>
    <source>
        <strain evidence="9 10">ErCicurvipes</strain>
    </source>
</reference>
<accession>A0A451D8A1</accession>
<evidence type="ECO:0000259" key="7">
    <source>
        <dbReference type="Pfam" id="PF03775"/>
    </source>
</evidence>
<dbReference type="GO" id="GO:1901891">
    <property type="term" value="P:regulation of cell septum assembly"/>
    <property type="evidence" value="ECO:0007669"/>
    <property type="project" value="InterPro"/>
</dbReference>
<dbReference type="AlphaFoldDB" id="A0A451D8A1"/>
<comment type="function">
    <text evidence="5 6">Cell division inhibitor that blocks the formation of polar Z ring septums. Rapidly oscillates between the poles of the cell to destabilize FtsZ filaments that have formed before they mature into polar Z rings. Prevents FtsZ polymerization.</text>
</comment>
<dbReference type="SUPFAM" id="SSF63848">
    <property type="entry name" value="Cell-division inhibitor MinC, C-terminal domain"/>
    <property type="match status" value="1"/>
</dbReference>
<evidence type="ECO:0000256" key="3">
    <source>
        <dbReference type="ARBA" id="ARBA00023210"/>
    </source>
</evidence>
<dbReference type="InterPro" id="IPR013033">
    <property type="entry name" value="MinC"/>
</dbReference>
<evidence type="ECO:0000256" key="4">
    <source>
        <dbReference type="ARBA" id="ARBA00023306"/>
    </source>
</evidence>
<evidence type="ECO:0000313" key="10">
    <source>
        <dbReference type="Proteomes" id="UP000294441"/>
    </source>
</evidence>
<dbReference type="PANTHER" id="PTHR34108">
    <property type="entry name" value="SEPTUM SITE-DETERMINING PROTEIN MINC"/>
    <property type="match status" value="1"/>
</dbReference>
<dbReference type="RefSeq" id="WP_157992612.1">
    <property type="nucleotide sequence ID" value="NZ_LR217713.1"/>
</dbReference>
<dbReference type="InterPro" id="IPR016098">
    <property type="entry name" value="CAP/MinC_C"/>
</dbReference>
<comment type="subunit">
    <text evidence="6">Interacts with MinD and FtsZ.</text>
</comment>